<organism evidence="1 2">
    <name type="scientific">Frankliniella fusca</name>
    <dbReference type="NCBI Taxonomy" id="407009"/>
    <lineage>
        <taxon>Eukaryota</taxon>
        <taxon>Metazoa</taxon>
        <taxon>Ecdysozoa</taxon>
        <taxon>Arthropoda</taxon>
        <taxon>Hexapoda</taxon>
        <taxon>Insecta</taxon>
        <taxon>Pterygota</taxon>
        <taxon>Neoptera</taxon>
        <taxon>Paraneoptera</taxon>
        <taxon>Thysanoptera</taxon>
        <taxon>Terebrantia</taxon>
        <taxon>Thripoidea</taxon>
        <taxon>Thripidae</taxon>
        <taxon>Frankliniella</taxon>
    </lineage>
</organism>
<comment type="caution">
    <text evidence="1">The sequence shown here is derived from an EMBL/GenBank/DDBJ whole genome shotgun (WGS) entry which is preliminary data.</text>
</comment>
<dbReference type="AlphaFoldDB" id="A0AAE1GTH5"/>
<accession>A0AAE1GTH5</accession>
<dbReference type="InterPro" id="IPR036514">
    <property type="entry name" value="SGNH_hydro_sf"/>
</dbReference>
<dbReference type="EMBL" id="JAHWGI010000076">
    <property type="protein sequence ID" value="KAK3908814.1"/>
    <property type="molecule type" value="Genomic_DNA"/>
</dbReference>
<proteinExistence type="predicted"/>
<reference evidence="1" key="2">
    <citation type="journal article" date="2023" name="BMC Genomics">
        <title>Pest status, molecular evolution, and epigenetic factors derived from the genome assembly of Frankliniella fusca, a thysanopteran phytovirus vector.</title>
        <authorList>
            <person name="Catto M.A."/>
            <person name="Labadie P.E."/>
            <person name="Jacobson A.L."/>
            <person name="Kennedy G.G."/>
            <person name="Srinivasan R."/>
            <person name="Hunt B.G."/>
        </authorList>
    </citation>
    <scope>NUCLEOTIDE SEQUENCE</scope>
    <source>
        <strain evidence="1">PL_HMW_Pooled</strain>
    </source>
</reference>
<dbReference type="Gene3D" id="3.40.50.1110">
    <property type="entry name" value="SGNH hydrolase"/>
    <property type="match status" value="1"/>
</dbReference>
<gene>
    <name evidence="1" type="ORF">KUF71_019069</name>
</gene>
<reference evidence="1" key="1">
    <citation type="submission" date="2021-07" db="EMBL/GenBank/DDBJ databases">
        <authorList>
            <person name="Catto M.A."/>
            <person name="Jacobson A."/>
            <person name="Kennedy G."/>
            <person name="Labadie P."/>
            <person name="Hunt B.G."/>
            <person name="Srinivasan R."/>
        </authorList>
    </citation>
    <scope>NUCLEOTIDE SEQUENCE</scope>
    <source>
        <strain evidence="1">PL_HMW_Pooled</strain>
        <tissue evidence="1">Head</tissue>
    </source>
</reference>
<evidence type="ECO:0000313" key="1">
    <source>
        <dbReference type="EMBL" id="KAK3908814.1"/>
    </source>
</evidence>
<name>A0AAE1GTH5_9NEOP</name>
<dbReference type="SUPFAM" id="SSF52266">
    <property type="entry name" value="SGNH hydrolase"/>
    <property type="match status" value="1"/>
</dbReference>
<protein>
    <submittedName>
        <fullName evidence="1">Ectopic P granules protein 5-like protein</fullName>
    </submittedName>
</protein>
<dbReference type="Proteomes" id="UP001219518">
    <property type="component" value="Unassembled WGS sequence"/>
</dbReference>
<evidence type="ECO:0000313" key="2">
    <source>
        <dbReference type="Proteomes" id="UP001219518"/>
    </source>
</evidence>
<keyword evidence="2" id="KW-1185">Reference proteome</keyword>
<sequence>MCVITPLGQCQFLSNYLSMKSSEENYPSLFMDFTMCVVISDYFCYDYIDTGPYINKALNVEVFHSETDVFPILCAWTRLFSDWSVSGSQLCFVRLKCKCLLTDFISLSWFVMFWWPGLKQYLIISRYWLTSPIIQEYCEVCSERDLLDSLNSDKDTKNRLAQQSSVKKHQDVLHSYNTMIRGVVTQTLESTSFFDVTSIFMDGEGNIRLEMFKSDLLHLSAAGIEAVCQALHNFLKLECCKP</sequence>